<dbReference type="AlphaFoldDB" id="A8ZP69"/>
<accession>A8ZP69</accession>
<sequence length="82" mass="9240">MLELNQKPRDAALKLSKQCKILVSGRWKPPTRAAVVSEIREIVRQGSVVIGTHRAPDPGHGLATYLRWKYPDADQLELTHAR</sequence>
<keyword evidence="1" id="KW-0614">Plasmid</keyword>
<name>A8ZP69_ACAM1</name>
<keyword evidence="2" id="KW-1185">Reference proteome</keyword>
<evidence type="ECO:0000313" key="2">
    <source>
        <dbReference type="Proteomes" id="UP000000268"/>
    </source>
</evidence>
<dbReference type="KEGG" id="amr:AM1_E0035"/>
<dbReference type="HOGENOM" id="CLU_2550508_0_0_3"/>
<evidence type="ECO:0000313" key="1">
    <source>
        <dbReference type="EMBL" id="ABW32805.1"/>
    </source>
</evidence>
<proteinExistence type="predicted"/>
<geneLocation type="plasmid" evidence="1 2">
    <name>pREB5</name>
</geneLocation>
<dbReference type="Proteomes" id="UP000000268">
    <property type="component" value="Plasmid pREB5"/>
</dbReference>
<dbReference type="EMBL" id="CP000842">
    <property type="protein sequence ID" value="ABW32805.1"/>
    <property type="molecule type" value="Genomic_DNA"/>
</dbReference>
<organism evidence="1 2">
    <name type="scientific">Acaryochloris marina (strain MBIC 11017)</name>
    <dbReference type="NCBI Taxonomy" id="329726"/>
    <lineage>
        <taxon>Bacteria</taxon>
        <taxon>Bacillati</taxon>
        <taxon>Cyanobacteriota</taxon>
        <taxon>Cyanophyceae</taxon>
        <taxon>Acaryochloridales</taxon>
        <taxon>Acaryochloridaceae</taxon>
        <taxon>Acaryochloris</taxon>
    </lineage>
</organism>
<gene>
    <name evidence="1" type="ordered locus">AM1_E0035</name>
</gene>
<reference evidence="1 2" key="1">
    <citation type="journal article" date="2008" name="Proc. Natl. Acad. Sci. U.S.A.">
        <title>Niche adaptation and genome expansion in the chlorophyll d-producing cyanobacterium Acaryochloris marina.</title>
        <authorList>
            <person name="Swingley W.D."/>
            <person name="Chen M."/>
            <person name="Cheung P.C."/>
            <person name="Conrad A.L."/>
            <person name="Dejesa L.C."/>
            <person name="Hao J."/>
            <person name="Honchak B.M."/>
            <person name="Karbach L.E."/>
            <person name="Kurdoglu A."/>
            <person name="Lahiri S."/>
            <person name="Mastrian S.D."/>
            <person name="Miyashita H."/>
            <person name="Page L."/>
            <person name="Ramakrishna P."/>
            <person name="Satoh S."/>
            <person name="Sattley W.M."/>
            <person name="Shimada Y."/>
            <person name="Taylor H.L."/>
            <person name="Tomo T."/>
            <person name="Tsuchiya T."/>
            <person name="Wang Z.T."/>
            <person name="Raymond J."/>
            <person name="Mimuro M."/>
            <person name="Blankenship R.E."/>
            <person name="Touchman J.W."/>
        </authorList>
    </citation>
    <scope>NUCLEOTIDE SEQUENCE [LARGE SCALE GENOMIC DNA]</scope>
    <source>
        <strain evidence="2">MBIC 11017</strain>
        <plasmid evidence="2">Plasmid pREB5</plasmid>
    </source>
</reference>
<protein>
    <submittedName>
        <fullName evidence="1">Uncharacterized protein</fullName>
    </submittedName>
</protein>